<dbReference type="InParanoid" id="A0A0C2XCS4"/>
<dbReference type="Proteomes" id="UP000054549">
    <property type="component" value="Unassembled WGS sequence"/>
</dbReference>
<dbReference type="HOGENOM" id="CLU_2978644_0_0_1"/>
<sequence>MTSLIECLYSSRPRDCLCTLWHSAEAVPGNSTTESADARNERKLGYGYVIHALDTHFT</sequence>
<gene>
    <name evidence="1" type="ORF">M378DRAFT_160648</name>
</gene>
<protein>
    <submittedName>
        <fullName evidence="1">Uncharacterized protein</fullName>
    </submittedName>
</protein>
<name>A0A0C2XCS4_AMAMK</name>
<evidence type="ECO:0000313" key="2">
    <source>
        <dbReference type="Proteomes" id="UP000054549"/>
    </source>
</evidence>
<dbReference type="EMBL" id="KN818235">
    <property type="protein sequence ID" value="KIL66638.1"/>
    <property type="molecule type" value="Genomic_DNA"/>
</dbReference>
<accession>A0A0C2XCS4</accession>
<reference evidence="1 2" key="1">
    <citation type="submission" date="2014-04" db="EMBL/GenBank/DDBJ databases">
        <title>Evolutionary Origins and Diversification of the Mycorrhizal Mutualists.</title>
        <authorList>
            <consortium name="DOE Joint Genome Institute"/>
            <consortium name="Mycorrhizal Genomics Consortium"/>
            <person name="Kohler A."/>
            <person name="Kuo A."/>
            <person name="Nagy L.G."/>
            <person name="Floudas D."/>
            <person name="Copeland A."/>
            <person name="Barry K.W."/>
            <person name="Cichocki N."/>
            <person name="Veneault-Fourrey C."/>
            <person name="LaButti K."/>
            <person name="Lindquist E.A."/>
            <person name="Lipzen A."/>
            <person name="Lundell T."/>
            <person name="Morin E."/>
            <person name="Murat C."/>
            <person name="Riley R."/>
            <person name="Ohm R."/>
            <person name="Sun H."/>
            <person name="Tunlid A."/>
            <person name="Henrissat B."/>
            <person name="Grigoriev I.V."/>
            <person name="Hibbett D.S."/>
            <person name="Martin F."/>
        </authorList>
    </citation>
    <scope>NUCLEOTIDE SEQUENCE [LARGE SCALE GENOMIC DNA]</scope>
    <source>
        <strain evidence="1 2">Koide BX008</strain>
    </source>
</reference>
<proteinExistence type="predicted"/>
<organism evidence="1 2">
    <name type="scientific">Amanita muscaria (strain Koide BX008)</name>
    <dbReference type="NCBI Taxonomy" id="946122"/>
    <lineage>
        <taxon>Eukaryota</taxon>
        <taxon>Fungi</taxon>
        <taxon>Dikarya</taxon>
        <taxon>Basidiomycota</taxon>
        <taxon>Agaricomycotina</taxon>
        <taxon>Agaricomycetes</taxon>
        <taxon>Agaricomycetidae</taxon>
        <taxon>Agaricales</taxon>
        <taxon>Pluteineae</taxon>
        <taxon>Amanitaceae</taxon>
        <taxon>Amanita</taxon>
    </lineage>
</organism>
<keyword evidence="2" id="KW-1185">Reference proteome</keyword>
<dbReference type="AlphaFoldDB" id="A0A0C2XCS4"/>
<evidence type="ECO:0000313" key="1">
    <source>
        <dbReference type="EMBL" id="KIL66638.1"/>
    </source>
</evidence>